<proteinExistence type="predicted"/>
<dbReference type="GO" id="GO:0016491">
    <property type="term" value="F:oxidoreductase activity"/>
    <property type="evidence" value="ECO:0007669"/>
    <property type="project" value="UniProtKB-KW"/>
</dbReference>
<sequence>MGWFHALQVVEGVCPSARLSDVVEPWFLGGGKASAGGTTFEKDVVVVWTPKGVAFHETIGDALFAGADGPTKIALVAGRTVDNPKLFRAAIKAGATHVLLEKPGAPTVAELEAMAAEAKAANVPVFMGFIKNIAAYVTDALAARAKDPGATVLLESRNDYTKETLAECFSRNSEGLLKNMAVHELALAAQFFGMRADNITSVDLDADGCECLTLGGHTDFSRVDFTLFNDQGTRVRIKADRCSGDGCRAVVAAADGTLLYTRDLVDEAKAKQVQARMKEHPDWLGYLITQEAEYAKLKELCAEHALKGTTPPNVATIEIGIEALKLAEYLTPVIKAKLGA</sequence>
<reference evidence="3" key="1">
    <citation type="submission" date="2023-01" db="EMBL/GenBank/DDBJ databases">
        <title>Metagenome sequencing of chrysophaentin producing Chrysophaeum taylorii.</title>
        <authorList>
            <person name="Davison J."/>
            <person name="Bewley C."/>
        </authorList>
    </citation>
    <scope>NUCLEOTIDE SEQUENCE</scope>
    <source>
        <strain evidence="3">NIES-1699</strain>
    </source>
</reference>
<dbReference type="EMBL" id="JAQMWT010000125">
    <property type="protein sequence ID" value="KAJ8609951.1"/>
    <property type="molecule type" value="Genomic_DNA"/>
</dbReference>
<dbReference type="GO" id="GO:0005737">
    <property type="term" value="C:cytoplasm"/>
    <property type="evidence" value="ECO:0007669"/>
    <property type="project" value="TreeGrafter"/>
</dbReference>
<keyword evidence="4" id="KW-1185">Reference proteome</keyword>
<dbReference type="Pfam" id="PF01408">
    <property type="entry name" value="GFO_IDH_MocA"/>
    <property type="match status" value="1"/>
</dbReference>
<evidence type="ECO:0000259" key="2">
    <source>
        <dbReference type="Pfam" id="PF01408"/>
    </source>
</evidence>
<accession>A0AAD7ULY2</accession>
<feature type="domain" description="Gfo/Idh/MocA-like oxidoreductase N-terminal" evidence="2">
    <location>
        <begin position="72"/>
        <end position="129"/>
    </location>
</feature>
<dbReference type="GO" id="GO:0006740">
    <property type="term" value="P:NADPH regeneration"/>
    <property type="evidence" value="ECO:0007669"/>
    <property type="project" value="TreeGrafter"/>
</dbReference>
<dbReference type="SUPFAM" id="SSF51735">
    <property type="entry name" value="NAD(P)-binding Rossmann-fold domains"/>
    <property type="match status" value="1"/>
</dbReference>
<dbReference type="InterPro" id="IPR036291">
    <property type="entry name" value="NAD(P)-bd_dom_sf"/>
</dbReference>
<dbReference type="Gene3D" id="3.30.360.10">
    <property type="entry name" value="Dihydrodipicolinate Reductase, domain 2"/>
    <property type="match status" value="1"/>
</dbReference>
<dbReference type="InterPro" id="IPR000683">
    <property type="entry name" value="Gfo/Idh/MocA-like_OxRdtase_N"/>
</dbReference>
<protein>
    <recommendedName>
        <fullName evidence="2">Gfo/Idh/MocA-like oxidoreductase N-terminal domain-containing protein</fullName>
    </recommendedName>
</protein>
<dbReference type="Proteomes" id="UP001230188">
    <property type="component" value="Unassembled WGS sequence"/>
</dbReference>
<name>A0AAD7ULY2_9STRA</name>
<evidence type="ECO:0000313" key="4">
    <source>
        <dbReference type="Proteomes" id="UP001230188"/>
    </source>
</evidence>
<dbReference type="AlphaFoldDB" id="A0AAD7ULY2"/>
<organism evidence="3 4">
    <name type="scientific">Chrysophaeum taylorii</name>
    <dbReference type="NCBI Taxonomy" id="2483200"/>
    <lineage>
        <taxon>Eukaryota</taxon>
        <taxon>Sar</taxon>
        <taxon>Stramenopiles</taxon>
        <taxon>Ochrophyta</taxon>
        <taxon>Pelagophyceae</taxon>
        <taxon>Pelagomonadales</taxon>
        <taxon>Pelagomonadaceae</taxon>
        <taxon>Chrysophaeum</taxon>
    </lineage>
</organism>
<dbReference type="PANTHER" id="PTHR42840">
    <property type="entry name" value="NAD(P)-BINDING ROSSMANN-FOLD SUPERFAMILY PROTEIN-RELATED"/>
    <property type="match status" value="1"/>
</dbReference>
<evidence type="ECO:0000313" key="3">
    <source>
        <dbReference type="EMBL" id="KAJ8609951.1"/>
    </source>
</evidence>
<dbReference type="Gene3D" id="3.40.50.720">
    <property type="entry name" value="NAD(P)-binding Rossmann-like Domain"/>
    <property type="match status" value="1"/>
</dbReference>
<dbReference type="PANTHER" id="PTHR42840:SF3">
    <property type="entry name" value="BINDING ROSSMANN FOLD OXIDOREDUCTASE, PUTATIVE (AFU_ORTHOLOGUE AFUA_2G10240)-RELATED"/>
    <property type="match status" value="1"/>
</dbReference>
<comment type="caution">
    <text evidence="3">The sequence shown here is derived from an EMBL/GenBank/DDBJ whole genome shotgun (WGS) entry which is preliminary data.</text>
</comment>
<evidence type="ECO:0000256" key="1">
    <source>
        <dbReference type="ARBA" id="ARBA00023002"/>
    </source>
</evidence>
<dbReference type="GO" id="GO:0000166">
    <property type="term" value="F:nucleotide binding"/>
    <property type="evidence" value="ECO:0007669"/>
    <property type="project" value="InterPro"/>
</dbReference>
<gene>
    <name evidence="3" type="ORF">CTAYLR_008080</name>
</gene>
<keyword evidence="1" id="KW-0560">Oxidoreductase</keyword>